<organism evidence="2 3">
    <name type="scientific">Hymenolepis diminuta</name>
    <name type="common">Rat tapeworm</name>
    <dbReference type="NCBI Taxonomy" id="6216"/>
    <lineage>
        <taxon>Eukaryota</taxon>
        <taxon>Metazoa</taxon>
        <taxon>Spiralia</taxon>
        <taxon>Lophotrochozoa</taxon>
        <taxon>Platyhelminthes</taxon>
        <taxon>Cestoda</taxon>
        <taxon>Eucestoda</taxon>
        <taxon>Cyclophyllidea</taxon>
        <taxon>Hymenolepididae</taxon>
        <taxon>Hymenolepis</taxon>
    </lineage>
</organism>
<evidence type="ECO:0000313" key="2">
    <source>
        <dbReference type="EMBL" id="VDL57387.1"/>
    </source>
</evidence>
<reference evidence="2 3" key="1">
    <citation type="submission" date="2018-11" db="EMBL/GenBank/DDBJ databases">
        <authorList>
            <consortium name="Pathogen Informatics"/>
        </authorList>
    </citation>
    <scope>NUCLEOTIDE SEQUENCE [LARGE SCALE GENOMIC DNA]</scope>
</reference>
<feature type="domain" description="Exocyst complex component Sec10-like alpha-helical bundle" evidence="1">
    <location>
        <begin position="1"/>
        <end position="187"/>
    </location>
</feature>
<dbReference type="AlphaFoldDB" id="A0A3P7B8Q6"/>
<proteinExistence type="predicted"/>
<dbReference type="Proteomes" id="UP000274504">
    <property type="component" value="Unassembled WGS sequence"/>
</dbReference>
<evidence type="ECO:0000313" key="3">
    <source>
        <dbReference type="Proteomes" id="UP000274504"/>
    </source>
</evidence>
<dbReference type="OrthoDB" id="125856at2759"/>
<dbReference type="PANTHER" id="PTHR12100:SF0">
    <property type="entry name" value="EXOCYST COMPLEX COMPONENT 5"/>
    <property type="match status" value="1"/>
</dbReference>
<dbReference type="InterPro" id="IPR009976">
    <property type="entry name" value="Sec10-like"/>
</dbReference>
<dbReference type="EMBL" id="UYSG01002293">
    <property type="protein sequence ID" value="VDL57387.1"/>
    <property type="molecule type" value="Genomic_DNA"/>
</dbReference>
<dbReference type="GO" id="GO:0000145">
    <property type="term" value="C:exocyst"/>
    <property type="evidence" value="ECO:0007669"/>
    <property type="project" value="TreeGrafter"/>
</dbReference>
<dbReference type="GO" id="GO:0006887">
    <property type="term" value="P:exocytosis"/>
    <property type="evidence" value="ECO:0007669"/>
    <property type="project" value="TreeGrafter"/>
</dbReference>
<gene>
    <name evidence="2" type="ORF">HDID_LOCUS5069</name>
</gene>
<dbReference type="InterPro" id="IPR048627">
    <property type="entry name" value="Sec10_HB"/>
</dbReference>
<protein>
    <recommendedName>
        <fullName evidence="1">Exocyst complex component Sec10-like alpha-helical bundle domain-containing protein</fullName>
    </recommendedName>
</protein>
<accession>A0A3P7B8Q6</accession>
<dbReference type="Pfam" id="PF07393">
    <property type="entry name" value="Sec10_HB"/>
    <property type="match status" value="1"/>
</dbReference>
<dbReference type="GO" id="GO:0006893">
    <property type="term" value="P:Golgi to plasma membrane transport"/>
    <property type="evidence" value="ECO:0007669"/>
    <property type="project" value="TreeGrafter"/>
</dbReference>
<sequence length="198" mass="22614">MEDKLSIGLEQCLTLALTRIQLILSSEQRKADFKSDLPASNSSIMNPGVGSEMSACSPACQDVCRFLRRVINDARQNLDGQNLSTFLCELGLRFHRLLVDHFYGYSFSDTGGFVAMQDVTAYRDTARECKSPKIDYLFDILLKLMNLMLIKPQNIRQVWQDYEQSGIPKELLANFISLRSDYKPKLQSEVKRFLEASR</sequence>
<dbReference type="PANTHER" id="PTHR12100">
    <property type="entry name" value="SEC10"/>
    <property type="match status" value="1"/>
</dbReference>
<evidence type="ECO:0000259" key="1">
    <source>
        <dbReference type="Pfam" id="PF07393"/>
    </source>
</evidence>
<name>A0A3P7B8Q6_HYMDI</name>